<dbReference type="GO" id="GO:0005506">
    <property type="term" value="F:iron ion binding"/>
    <property type="evidence" value="ECO:0007669"/>
    <property type="project" value="InterPro"/>
</dbReference>
<comment type="cofactor">
    <cofactor evidence="1 9">
        <name>heme</name>
        <dbReference type="ChEBI" id="CHEBI:30413"/>
    </cofactor>
</comment>
<feature type="binding site" description="axial binding residue" evidence="9">
    <location>
        <position position="366"/>
    </location>
    <ligand>
        <name>heme</name>
        <dbReference type="ChEBI" id="CHEBI:30413"/>
    </ligand>
    <ligandPart>
        <name>Fe</name>
        <dbReference type="ChEBI" id="CHEBI:18248"/>
    </ligandPart>
</feature>
<evidence type="ECO:0000256" key="4">
    <source>
        <dbReference type="ARBA" id="ARBA00022617"/>
    </source>
</evidence>
<dbReference type="GO" id="GO:0004497">
    <property type="term" value="F:monooxygenase activity"/>
    <property type="evidence" value="ECO:0007669"/>
    <property type="project" value="UniProtKB-KW"/>
</dbReference>
<evidence type="ECO:0000256" key="3">
    <source>
        <dbReference type="ARBA" id="ARBA00010617"/>
    </source>
</evidence>
<dbReference type="PROSITE" id="PS00086">
    <property type="entry name" value="CYTOCHROME_P450"/>
    <property type="match status" value="1"/>
</dbReference>
<evidence type="ECO:0000256" key="1">
    <source>
        <dbReference type="ARBA" id="ARBA00001971"/>
    </source>
</evidence>
<evidence type="ECO:0000313" key="11">
    <source>
        <dbReference type="EMBL" id="KAL0356315.1"/>
    </source>
</evidence>
<keyword evidence="8 10" id="KW-0503">Monooxygenase</keyword>
<dbReference type="CDD" id="cd11072">
    <property type="entry name" value="CYP71-like"/>
    <property type="match status" value="1"/>
</dbReference>
<dbReference type="InterPro" id="IPR036396">
    <property type="entry name" value="Cyt_P450_sf"/>
</dbReference>
<dbReference type="AlphaFoldDB" id="A0AAW2PJF4"/>
<dbReference type="InterPro" id="IPR017972">
    <property type="entry name" value="Cyt_P450_CS"/>
</dbReference>
<name>A0AAW2PJF4_SESRA</name>
<evidence type="ECO:0000256" key="10">
    <source>
        <dbReference type="RuleBase" id="RU000461"/>
    </source>
</evidence>
<evidence type="ECO:0000256" key="2">
    <source>
        <dbReference type="ARBA" id="ARBA00004167"/>
    </source>
</evidence>
<gene>
    <name evidence="11" type="ORF">Sradi_4078400</name>
</gene>
<comment type="caution">
    <text evidence="11">The sequence shown here is derived from an EMBL/GenBank/DDBJ whole genome shotgun (WGS) entry which is preliminary data.</text>
</comment>
<keyword evidence="4 9" id="KW-0349">Heme</keyword>
<dbReference type="PANTHER" id="PTHR47955:SF15">
    <property type="entry name" value="CYTOCHROME P450 71A2-LIKE"/>
    <property type="match status" value="1"/>
</dbReference>
<dbReference type="GO" id="GO:0020037">
    <property type="term" value="F:heme binding"/>
    <property type="evidence" value="ECO:0007669"/>
    <property type="project" value="InterPro"/>
</dbReference>
<dbReference type="EMBL" id="JACGWJ010000017">
    <property type="protein sequence ID" value="KAL0356315.1"/>
    <property type="molecule type" value="Genomic_DNA"/>
</dbReference>
<evidence type="ECO:0000256" key="6">
    <source>
        <dbReference type="ARBA" id="ARBA00023002"/>
    </source>
</evidence>
<comment type="similarity">
    <text evidence="3 10">Belongs to the cytochrome P450 family.</text>
</comment>
<keyword evidence="7 9" id="KW-0408">Iron</keyword>
<evidence type="ECO:0000256" key="9">
    <source>
        <dbReference type="PIRSR" id="PIRSR602401-1"/>
    </source>
</evidence>
<dbReference type="Pfam" id="PF00067">
    <property type="entry name" value="p450"/>
    <property type="match status" value="2"/>
</dbReference>
<dbReference type="PRINTS" id="PR00385">
    <property type="entry name" value="P450"/>
</dbReference>
<reference evidence="11" key="1">
    <citation type="submission" date="2020-06" db="EMBL/GenBank/DDBJ databases">
        <authorList>
            <person name="Li T."/>
            <person name="Hu X."/>
            <person name="Zhang T."/>
            <person name="Song X."/>
            <person name="Zhang H."/>
            <person name="Dai N."/>
            <person name="Sheng W."/>
            <person name="Hou X."/>
            <person name="Wei L."/>
        </authorList>
    </citation>
    <scope>NUCLEOTIDE SEQUENCE</scope>
    <source>
        <strain evidence="11">G02</strain>
        <tissue evidence="11">Leaf</tissue>
    </source>
</reference>
<evidence type="ECO:0000256" key="8">
    <source>
        <dbReference type="ARBA" id="ARBA00023033"/>
    </source>
</evidence>
<dbReference type="PRINTS" id="PR00463">
    <property type="entry name" value="EP450I"/>
</dbReference>
<dbReference type="PANTHER" id="PTHR47955">
    <property type="entry name" value="CYTOCHROME P450 FAMILY 71 PROTEIN"/>
    <property type="match status" value="1"/>
</dbReference>
<dbReference type="GO" id="GO:0016020">
    <property type="term" value="C:membrane"/>
    <property type="evidence" value="ECO:0007669"/>
    <property type="project" value="UniProtKB-SubCell"/>
</dbReference>
<keyword evidence="6 10" id="KW-0560">Oxidoreductase</keyword>
<dbReference type="FunFam" id="1.10.630.10:FF:000126">
    <property type="entry name" value="Predicted protein"/>
    <property type="match status" value="1"/>
</dbReference>
<evidence type="ECO:0000256" key="5">
    <source>
        <dbReference type="ARBA" id="ARBA00022723"/>
    </source>
</evidence>
<accession>A0AAW2PJF4</accession>
<organism evidence="11">
    <name type="scientific">Sesamum radiatum</name>
    <name type="common">Black benniseed</name>
    <dbReference type="NCBI Taxonomy" id="300843"/>
    <lineage>
        <taxon>Eukaryota</taxon>
        <taxon>Viridiplantae</taxon>
        <taxon>Streptophyta</taxon>
        <taxon>Embryophyta</taxon>
        <taxon>Tracheophyta</taxon>
        <taxon>Spermatophyta</taxon>
        <taxon>Magnoliopsida</taxon>
        <taxon>eudicotyledons</taxon>
        <taxon>Gunneridae</taxon>
        <taxon>Pentapetalae</taxon>
        <taxon>asterids</taxon>
        <taxon>lamiids</taxon>
        <taxon>Lamiales</taxon>
        <taxon>Pedaliaceae</taxon>
        <taxon>Sesamum</taxon>
    </lineage>
</organism>
<sequence length="441" mass="50450">MVSYQTLIVSLVSFLLFIIFLHKRRSTAVPPPRKRLPPSPRKLPIIGNLHQLGGYPHRSFQALSRRYGQLMLLHFGNVPVLVASSADAACEIMKNQDLIFSNRPKLSIPDRLTYGSRDVAFVPYGEYWRQARSICVLQLLSNKRVQSFRRVREEETSAMTDKVDGLDAKVEKVAKLFDEFLEGVLQEHRDRKRGEKFCDEGFSGDGGLDFVDILLEFQKENEGHVCCWNRYHGFYFRVAIAELIRNPRAMKTLQNEVREVAGTKEEISEDDLEKMHYLKAVIKESLRLHSPVPLLVPRESTQDTKVMGYDISAGTRVIVNAWAIARDPSLWENPEEFHPERFLESSIDFRGLHFELIPFGAGRRGCPGVAFAVAVNELALAKLVHKFDFALPDGGREEDLDMTESYGITVHRKHPLLVVTTPHLLTNFTYHFQLFRINLVC</sequence>
<evidence type="ECO:0000256" key="7">
    <source>
        <dbReference type="ARBA" id="ARBA00023004"/>
    </source>
</evidence>
<dbReference type="GO" id="GO:0016705">
    <property type="term" value="F:oxidoreductase activity, acting on paired donors, with incorporation or reduction of molecular oxygen"/>
    <property type="evidence" value="ECO:0007669"/>
    <property type="project" value="InterPro"/>
</dbReference>
<dbReference type="SUPFAM" id="SSF48264">
    <property type="entry name" value="Cytochrome P450"/>
    <property type="match status" value="1"/>
</dbReference>
<dbReference type="InterPro" id="IPR002401">
    <property type="entry name" value="Cyt_P450_E_grp-I"/>
</dbReference>
<keyword evidence="5 9" id="KW-0479">Metal-binding</keyword>
<reference evidence="11" key="2">
    <citation type="journal article" date="2024" name="Plant">
        <title>Genomic evolution and insights into agronomic trait innovations of Sesamum species.</title>
        <authorList>
            <person name="Miao H."/>
            <person name="Wang L."/>
            <person name="Qu L."/>
            <person name="Liu H."/>
            <person name="Sun Y."/>
            <person name="Le M."/>
            <person name="Wang Q."/>
            <person name="Wei S."/>
            <person name="Zheng Y."/>
            <person name="Lin W."/>
            <person name="Duan Y."/>
            <person name="Cao H."/>
            <person name="Xiong S."/>
            <person name="Wang X."/>
            <person name="Wei L."/>
            <person name="Li C."/>
            <person name="Ma Q."/>
            <person name="Ju M."/>
            <person name="Zhao R."/>
            <person name="Li G."/>
            <person name="Mu C."/>
            <person name="Tian Q."/>
            <person name="Mei H."/>
            <person name="Zhang T."/>
            <person name="Gao T."/>
            <person name="Zhang H."/>
        </authorList>
    </citation>
    <scope>NUCLEOTIDE SEQUENCE</scope>
    <source>
        <strain evidence="11">G02</strain>
    </source>
</reference>
<dbReference type="Gene3D" id="1.10.630.10">
    <property type="entry name" value="Cytochrome P450"/>
    <property type="match status" value="2"/>
</dbReference>
<protein>
    <submittedName>
        <fullName evidence="11">Cytochrome</fullName>
    </submittedName>
</protein>
<proteinExistence type="inferred from homology"/>
<dbReference type="InterPro" id="IPR001128">
    <property type="entry name" value="Cyt_P450"/>
</dbReference>
<comment type="subcellular location">
    <subcellularLocation>
        <location evidence="2">Membrane</location>
        <topology evidence="2">Single-pass membrane protein</topology>
    </subcellularLocation>
</comment>